<dbReference type="OrthoDB" id="408373at2759"/>
<dbReference type="AlphaFoldDB" id="K5W403"/>
<evidence type="ECO:0000313" key="5">
    <source>
        <dbReference type="Proteomes" id="UP000008370"/>
    </source>
</evidence>
<protein>
    <recommendedName>
        <fullName evidence="3">AB hydrolase-1 domain-containing protein</fullName>
    </recommendedName>
</protein>
<evidence type="ECO:0000313" key="4">
    <source>
        <dbReference type="EMBL" id="EKM53674.1"/>
    </source>
</evidence>
<dbReference type="HOGENOM" id="CLU_020336_7_0_1"/>
<keyword evidence="5" id="KW-1185">Reference proteome</keyword>
<dbReference type="Pfam" id="PF00561">
    <property type="entry name" value="Abhydrolase_1"/>
    <property type="match status" value="1"/>
</dbReference>
<feature type="domain" description="AB hydrolase-1" evidence="3">
    <location>
        <begin position="30"/>
        <end position="131"/>
    </location>
</feature>
<dbReference type="EMBL" id="JH930474">
    <property type="protein sequence ID" value="EKM53674.1"/>
    <property type="molecule type" value="Genomic_DNA"/>
</dbReference>
<evidence type="ECO:0000256" key="1">
    <source>
        <dbReference type="ARBA" id="ARBA00022801"/>
    </source>
</evidence>
<reference evidence="4 5" key="1">
    <citation type="journal article" date="2012" name="BMC Genomics">
        <title>Comparative genomics of the white-rot fungi, Phanerochaete carnosa and P. chrysosporium, to elucidate the genetic basis of the distinct wood types they colonize.</title>
        <authorList>
            <person name="Suzuki H."/>
            <person name="MacDonald J."/>
            <person name="Syed K."/>
            <person name="Salamov A."/>
            <person name="Hori C."/>
            <person name="Aerts A."/>
            <person name="Henrissat B."/>
            <person name="Wiebenga A."/>
            <person name="vanKuyk P.A."/>
            <person name="Barry K."/>
            <person name="Lindquist E."/>
            <person name="LaButti K."/>
            <person name="Lapidus A."/>
            <person name="Lucas S."/>
            <person name="Coutinho P."/>
            <person name="Gong Y."/>
            <person name="Samejima M."/>
            <person name="Mahadevan R."/>
            <person name="Abou-Zaid M."/>
            <person name="de Vries R.P."/>
            <person name="Igarashi K."/>
            <person name="Yadav J.S."/>
            <person name="Grigoriev I.V."/>
            <person name="Master E.R."/>
        </authorList>
    </citation>
    <scope>NUCLEOTIDE SEQUENCE [LARGE SCALE GENOMIC DNA]</scope>
    <source>
        <strain evidence="4 5">HHB-10118-sp</strain>
    </source>
</reference>
<gene>
    <name evidence="4" type="ORF">PHACADRAFT_198096</name>
</gene>
<proteinExistence type="inferred from homology"/>
<dbReference type="STRING" id="650164.K5W403"/>
<dbReference type="GeneID" id="18911294"/>
<dbReference type="PRINTS" id="PR00412">
    <property type="entry name" value="EPOXHYDRLASE"/>
</dbReference>
<dbReference type="GO" id="GO:0016787">
    <property type="term" value="F:hydrolase activity"/>
    <property type="evidence" value="ECO:0007669"/>
    <property type="project" value="UniProtKB-KW"/>
</dbReference>
<dbReference type="KEGG" id="pco:PHACADRAFT_198096"/>
<name>K5W403_PHACS</name>
<keyword evidence="1" id="KW-0378">Hydrolase</keyword>
<dbReference type="InterPro" id="IPR000639">
    <property type="entry name" value="Epox_hydrolase-like"/>
</dbReference>
<accession>K5W403</accession>
<organism evidence="4 5">
    <name type="scientific">Phanerochaete carnosa (strain HHB-10118-sp)</name>
    <name type="common">White-rot fungus</name>
    <name type="synonym">Peniophora carnosa</name>
    <dbReference type="NCBI Taxonomy" id="650164"/>
    <lineage>
        <taxon>Eukaryota</taxon>
        <taxon>Fungi</taxon>
        <taxon>Dikarya</taxon>
        <taxon>Basidiomycota</taxon>
        <taxon>Agaricomycotina</taxon>
        <taxon>Agaricomycetes</taxon>
        <taxon>Polyporales</taxon>
        <taxon>Phanerochaetaceae</taxon>
        <taxon>Phanerochaete</taxon>
    </lineage>
</organism>
<dbReference type="InterPro" id="IPR029058">
    <property type="entry name" value="AB_hydrolase_fold"/>
</dbReference>
<comment type="similarity">
    <text evidence="2">Belongs to the AB hydrolase superfamily. Epoxide hydrolase family.</text>
</comment>
<dbReference type="SUPFAM" id="SSF53474">
    <property type="entry name" value="alpha/beta-Hydrolases"/>
    <property type="match status" value="1"/>
</dbReference>
<dbReference type="RefSeq" id="XP_007398358.1">
    <property type="nucleotide sequence ID" value="XM_007398296.1"/>
</dbReference>
<dbReference type="InterPro" id="IPR000073">
    <property type="entry name" value="AB_hydrolase_1"/>
</dbReference>
<dbReference type="Proteomes" id="UP000008370">
    <property type="component" value="Unassembled WGS sequence"/>
</dbReference>
<evidence type="ECO:0000256" key="2">
    <source>
        <dbReference type="ARBA" id="ARBA00038334"/>
    </source>
</evidence>
<sequence>MDNTKYRVFTVARSFAYNVYYTPPTVEGKPTLLFLHGFPSTSYDWRKQVRHFETRGFGLLVPDLLGAGATSKPTDSKAFRLGAVAQDIVDILDALCLLKVVGIATDWGSIFLSRLSMLHQDRFYGLAWLGLGFRPANLRPLDLVPDSEIYAYWEFLTRPDAAELIHKHIDSFIQLVYPRDAESWLTWLEQRGKTAECIENNILLGRPDWLSSGEYDKLKQDLLTHGVASSLLWYVNEVEGNDHEENTRIPEDAHKIKVPSLFVGASKDYLCRESAGVAQMQKYASALRTASVPAGHYLHLERADEVNVILEEWLVTVPL</sequence>
<dbReference type="InParanoid" id="K5W403"/>
<dbReference type="Gene3D" id="3.40.50.1820">
    <property type="entry name" value="alpha/beta hydrolase"/>
    <property type="match status" value="1"/>
</dbReference>
<dbReference type="PANTHER" id="PTHR43329">
    <property type="entry name" value="EPOXIDE HYDROLASE"/>
    <property type="match status" value="1"/>
</dbReference>
<evidence type="ECO:0000259" key="3">
    <source>
        <dbReference type="Pfam" id="PF00561"/>
    </source>
</evidence>